<dbReference type="Proteomes" id="UP000183206">
    <property type="component" value="Unassembled WGS sequence"/>
</dbReference>
<name>A0A1J4VBH1_9BACT</name>
<feature type="transmembrane region" description="Helical" evidence="1">
    <location>
        <begin position="12"/>
        <end position="34"/>
    </location>
</feature>
<organism evidence="2 3">
    <name type="scientific">Candidatus Nomurabacteria bacterium CG1_02_47_685</name>
    <dbReference type="NCBI Taxonomy" id="1805282"/>
    <lineage>
        <taxon>Bacteria</taxon>
        <taxon>Candidatus Nomuraibacteriota</taxon>
    </lineage>
</organism>
<keyword evidence="1" id="KW-0472">Membrane</keyword>
<evidence type="ECO:0000313" key="3">
    <source>
        <dbReference type="Proteomes" id="UP000183206"/>
    </source>
</evidence>
<comment type="caution">
    <text evidence="2">The sequence shown here is derived from an EMBL/GenBank/DDBJ whole genome shotgun (WGS) entry which is preliminary data.</text>
</comment>
<reference evidence="2 3" key="1">
    <citation type="journal article" date="2016" name="Environ. Microbiol.">
        <title>Genomic resolution of a cold subsurface aquifer community provides metabolic insights for novel microbes adapted to high CO concentrations.</title>
        <authorList>
            <person name="Probst A.J."/>
            <person name="Castelle C.J."/>
            <person name="Singh A."/>
            <person name="Brown C.T."/>
            <person name="Anantharaman K."/>
            <person name="Sharon I."/>
            <person name="Hug L.A."/>
            <person name="Burstein D."/>
            <person name="Emerson J.B."/>
            <person name="Thomas B.C."/>
            <person name="Banfield J.F."/>
        </authorList>
    </citation>
    <scope>NUCLEOTIDE SEQUENCE [LARGE SCALE GENOMIC DNA]</scope>
    <source>
        <strain evidence="2">CG1_02_47_685</strain>
    </source>
</reference>
<keyword evidence="1" id="KW-0812">Transmembrane</keyword>
<sequence length="98" mass="11213">MTSIMQLDIFFFITTIAVVIVTVLITVALIYIVLILKDIRNISEVVSKESRNFADDTEMVRTSIKAGLTKLFHVIVSFIKAREYAPRRRSHKSTKNEP</sequence>
<accession>A0A1J4VBH1</accession>
<dbReference type="EMBL" id="MNVO01000054">
    <property type="protein sequence ID" value="OIO31902.1"/>
    <property type="molecule type" value="Genomic_DNA"/>
</dbReference>
<evidence type="ECO:0000256" key="1">
    <source>
        <dbReference type="SAM" id="Phobius"/>
    </source>
</evidence>
<keyword evidence="1" id="KW-1133">Transmembrane helix</keyword>
<proteinExistence type="predicted"/>
<dbReference type="STRING" id="1805282.AUJ44_03555"/>
<dbReference type="AlphaFoldDB" id="A0A1J4VBH1"/>
<gene>
    <name evidence="2" type="ORF">AUJ44_03555</name>
</gene>
<evidence type="ECO:0000313" key="2">
    <source>
        <dbReference type="EMBL" id="OIO31902.1"/>
    </source>
</evidence>
<protein>
    <submittedName>
        <fullName evidence="2">Uncharacterized protein</fullName>
    </submittedName>
</protein>